<evidence type="ECO:0000313" key="3">
    <source>
        <dbReference type="Proteomes" id="UP001325680"/>
    </source>
</evidence>
<dbReference type="RefSeq" id="WP_211316479.1">
    <property type="nucleotide sequence ID" value="NZ_CP139960.1"/>
</dbReference>
<dbReference type="CDD" id="cd06587">
    <property type="entry name" value="VOC"/>
    <property type="match status" value="1"/>
</dbReference>
<gene>
    <name evidence="2" type="ORF">U0035_15470</name>
</gene>
<dbReference type="Pfam" id="PF00903">
    <property type="entry name" value="Glyoxalase"/>
    <property type="match status" value="1"/>
</dbReference>
<evidence type="ECO:0000259" key="1">
    <source>
        <dbReference type="PROSITE" id="PS51819"/>
    </source>
</evidence>
<dbReference type="InterPro" id="IPR004360">
    <property type="entry name" value="Glyas_Fos-R_dOase_dom"/>
</dbReference>
<dbReference type="SUPFAM" id="SSF54593">
    <property type="entry name" value="Glyoxalase/Bleomycin resistance protein/Dihydroxybiphenyl dioxygenase"/>
    <property type="match status" value="1"/>
</dbReference>
<keyword evidence="3" id="KW-1185">Reference proteome</keyword>
<dbReference type="Gene3D" id="3.10.180.10">
    <property type="entry name" value="2,3-Dihydroxybiphenyl 1,2-Dioxygenase, domain 1"/>
    <property type="match status" value="1"/>
</dbReference>
<dbReference type="EMBL" id="CP139960">
    <property type="protein sequence ID" value="WQD37071.1"/>
    <property type="molecule type" value="Genomic_DNA"/>
</dbReference>
<protein>
    <submittedName>
        <fullName evidence="2">VOC family protein</fullName>
    </submittedName>
</protein>
<dbReference type="PANTHER" id="PTHR21366">
    <property type="entry name" value="GLYOXALASE FAMILY PROTEIN"/>
    <property type="match status" value="1"/>
</dbReference>
<dbReference type="InterPro" id="IPR037523">
    <property type="entry name" value="VOC_core"/>
</dbReference>
<organism evidence="2 3">
    <name type="scientific">Niabella yanshanensis</name>
    <dbReference type="NCBI Taxonomy" id="577386"/>
    <lineage>
        <taxon>Bacteria</taxon>
        <taxon>Pseudomonadati</taxon>
        <taxon>Bacteroidota</taxon>
        <taxon>Chitinophagia</taxon>
        <taxon>Chitinophagales</taxon>
        <taxon>Chitinophagaceae</taxon>
        <taxon>Niabella</taxon>
    </lineage>
</organism>
<accession>A0ABZ0W1K6</accession>
<dbReference type="InterPro" id="IPR029068">
    <property type="entry name" value="Glyas_Bleomycin-R_OHBP_Dase"/>
</dbReference>
<proteinExistence type="predicted"/>
<dbReference type="PANTHER" id="PTHR21366:SF31">
    <property type="entry name" value="METALLOTHIOL TRANSFERASE FOSB"/>
    <property type="match status" value="1"/>
</dbReference>
<feature type="domain" description="VOC" evidence="1">
    <location>
        <begin position="9"/>
        <end position="133"/>
    </location>
</feature>
<dbReference type="PROSITE" id="PS51819">
    <property type="entry name" value="VOC"/>
    <property type="match status" value="1"/>
</dbReference>
<reference evidence="2 3" key="1">
    <citation type="submission" date="2023-12" db="EMBL/GenBank/DDBJ databases">
        <title>Genome sequencing and assembly of bacterial species from a model synthetic community.</title>
        <authorList>
            <person name="Hogle S.L."/>
        </authorList>
    </citation>
    <scope>NUCLEOTIDE SEQUENCE [LARGE SCALE GENOMIC DNA]</scope>
    <source>
        <strain evidence="2 3">HAMBI_3031</strain>
    </source>
</reference>
<evidence type="ECO:0000313" key="2">
    <source>
        <dbReference type="EMBL" id="WQD37071.1"/>
    </source>
</evidence>
<dbReference type="Proteomes" id="UP001325680">
    <property type="component" value="Chromosome"/>
</dbReference>
<sequence length="156" mass="18196">MQHSAMIEGLYETHLFVENLEASVHFYEKTLGLTPCYFESGRRIAFFWVGKPREAMLGLWENPKSQIHPQHFAFRCDTHFILNEAVSFLNERNLKPYNFLKDGSQQPMVFAWMPAIAIYFNDPDGHQLEFISVLEGEAKPDLGVISYAEWIKTHQR</sequence>
<dbReference type="InterPro" id="IPR050383">
    <property type="entry name" value="GlyoxalaseI/FosfomycinResist"/>
</dbReference>
<name>A0ABZ0W1K6_9BACT</name>